<dbReference type="RefSeq" id="XP_002671652.1">
    <property type="nucleotide sequence ID" value="XM_002671606.1"/>
</dbReference>
<comment type="similarity">
    <text evidence="1">Belongs to the Clp1 family. NOL9/GRC3 subfamily.</text>
</comment>
<dbReference type="AlphaFoldDB" id="D2VWK6"/>
<evidence type="ECO:0000256" key="4">
    <source>
        <dbReference type="ARBA" id="ARBA00022777"/>
    </source>
</evidence>
<dbReference type="OrthoDB" id="2405412at2759"/>
<keyword evidence="9" id="KW-1185">Reference proteome</keyword>
<dbReference type="GO" id="GO:0051731">
    <property type="term" value="F:polynucleotide 5'-hydroxyl-kinase activity"/>
    <property type="evidence" value="ECO:0007669"/>
    <property type="project" value="InterPro"/>
</dbReference>
<evidence type="ECO:0000259" key="7">
    <source>
        <dbReference type="Pfam" id="PF16575"/>
    </source>
</evidence>
<dbReference type="GeneID" id="8858853"/>
<evidence type="ECO:0000256" key="5">
    <source>
        <dbReference type="ARBA" id="ARBA00022840"/>
    </source>
</evidence>
<dbReference type="OMA" id="DHECEEM"/>
<dbReference type="Proteomes" id="UP000006671">
    <property type="component" value="Unassembled WGS sequence"/>
</dbReference>
<dbReference type="InterPro" id="IPR032319">
    <property type="entry name" value="CLP1_P"/>
</dbReference>
<dbReference type="PANTHER" id="PTHR12755:SF3">
    <property type="entry name" value="POLYNUCLEOTIDE 5'-HYDROXYL-KINASE NOL9"/>
    <property type="match status" value="1"/>
</dbReference>
<dbReference type="PANTHER" id="PTHR12755">
    <property type="entry name" value="CLEAVAGE/POLYADENYLATION FACTOR IA SUBUNIT CLP1P"/>
    <property type="match status" value="1"/>
</dbReference>
<proteinExistence type="inferred from homology"/>
<dbReference type="InterPro" id="IPR045116">
    <property type="entry name" value="Clp1/Grc3"/>
</dbReference>
<dbReference type="KEGG" id="ngr:NAEGRDRAFT_73413"/>
<dbReference type="GO" id="GO:0005524">
    <property type="term" value="F:ATP binding"/>
    <property type="evidence" value="ECO:0007669"/>
    <property type="project" value="UniProtKB-KW"/>
</dbReference>
<accession>D2VWK6</accession>
<dbReference type="VEuPathDB" id="AmoebaDB:NAEGRDRAFT_73413"/>
<evidence type="ECO:0000313" key="8">
    <source>
        <dbReference type="EMBL" id="EFC38908.1"/>
    </source>
</evidence>
<evidence type="ECO:0000256" key="2">
    <source>
        <dbReference type="ARBA" id="ARBA00022679"/>
    </source>
</evidence>
<keyword evidence="5" id="KW-0067">ATP-binding</keyword>
<evidence type="ECO:0000256" key="1">
    <source>
        <dbReference type="ARBA" id="ARBA00011003"/>
    </source>
</evidence>
<dbReference type="GO" id="GO:0005634">
    <property type="term" value="C:nucleus"/>
    <property type="evidence" value="ECO:0007669"/>
    <property type="project" value="TreeGrafter"/>
</dbReference>
<dbReference type="GO" id="GO:0000448">
    <property type="term" value="P:cleavage in ITS2 between 5.8S rRNA and LSU-rRNA of tricistronic rRNA transcript (SSU-rRNA, 5.8S rRNA, LSU-rRNA)"/>
    <property type="evidence" value="ECO:0007669"/>
    <property type="project" value="TreeGrafter"/>
</dbReference>
<dbReference type="InParanoid" id="D2VWK6"/>
<keyword evidence="4" id="KW-0418">Kinase</keyword>
<dbReference type="EMBL" id="GG738904">
    <property type="protein sequence ID" value="EFC38908.1"/>
    <property type="molecule type" value="Genomic_DNA"/>
</dbReference>
<feature type="compositionally biased region" description="Acidic residues" evidence="6">
    <location>
        <begin position="9"/>
        <end position="57"/>
    </location>
</feature>
<evidence type="ECO:0000256" key="3">
    <source>
        <dbReference type="ARBA" id="ARBA00022741"/>
    </source>
</evidence>
<sequence>MKQFKENEEIVDSDDEINEEEINQENSDDQQEEDNDDANELMNQQEEDIDEMNDDEKESSLNSEMKNSIEIKLKNLNSTIYLIGVCYFQVLQGSIKILGKNIKNSSNSYLLNSNCMYGMIAIENTNQESLIKFYIPNKESEEYDLYTRCYYLHKNLQIFNNLKLEKSKRKLESLYIYGNSNIPTHLIKFDFANDFMKRVINRCTRKELRKYVICGHALSGKSLFSNYLMNELLNYYPKVAFLNLNINVPTFGIRGTLSLSIHSNPTFGPLFQNTKNELIYQIYHGHSTTDIQIETYLKQSLELYQIYCKKYSNIPLIINSQSLLPSSGYQIILELLQILNQNTKNGMTDLIVLSNYKNINLNPSPSGLIDYNNIKNNTIFFNNINNREITGENTSIVDLRNLETLFIIGSKQGYRNHYFSKINLQHLFYFSYCYEIEEFKRIFDLVFTKSLQQTIAFNISKNSNISNSSNSSSNNNSTTTIATTMGNSKSIYEFFAELPTIKLKWNQVIITLLNTDSSELSKGLYYLNGSFVGVYSFKPPKNNNGIITNEYHNKLISNQSSEYPLMTIKTNQELKTQLKCIGLVKKVCPYEKVIYLSIPNNYEHDEIHHLTVGSCVFDFNPEDYCKQTMNQPYFQSKSMTVDKGDVLQNAHKLKLQKQMQQHYKN</sequence>
<keyword evidence="2" id="KW-0808">Transferase</keyword>
<feature type="region of interest" description="Disordered" evidence="6">
    <location>
        <begin position="1"/>
        <end position="62"/>
    </location>
</feature>
<dbReference type="Gene3D" id="3.40.50.300">
    <property type="entry name" value="P-loop containing nucleotide triphosphate hydrolases"/>
    <property type="match status" value="1"/>
</dbReference>
<organism evidence="9">
    <name type="scientific">Naegleria gruberi</name>
    <name type="common">Amoeba</name>
    <dbReference type="NCBI Taxonomy" id="5762"/>
    <lineage>
        <taxon>Eukaryota</taxon>
        <taxon>Discoba</taxon>
        <taxon>Heterolobosea</taxon>
        <taxon>Tetramitia</taxon>
        <taxon>Eutetramitia</taxon>
        <taxon>Vahlkampfiidae</taxon>
        <taxon>Naegleria</taxon>
    </lineage>
</organism>
<dbReference type="Pfam" id="PF16575">
    <property type="entry name" value="CLP1_P"/>
    <property type="match status" value="1"/>
</dbReference>
<gene>
    <name evidence="8" type="ORF">NAEGRDRAFT_73413</name>
</gene>
<keyword evidence="3" id="KW-0547">Nucleotide-binding</keyword>
<protein>
    <submittedName>
        <fullName evidence="8">Predicted protein</fullName>
    </submittedName>
</protein>
<evidence type="ECO:0000256" key="6">
    <source>
        <dbReference type="SAM" id="MobiDB-lite"/>
    </source>
</evidence>
<evidence type="ECO:0000313" key="9">
    <source>
        <dbReference type="Proteomes" id="UP000006671"/>
    </source>
</evidence>
<dbReference type="STRING" id="5762.D2VWK6"/>
<feature type="domain" description="Clp1 P-loop" evidence="7">
    <location>
        <begin position="215"/>
        <end position="341"/>
    </location>
</feature>
<name>D2VWK6_NAEGR</name>
<reference evidence="8 9" key="1">
    <citation type="journal article" date="2010" name="Cell">
        <title>The genome of Naegleria gruberi illuminates early eukaryotic versatility.</title>
        <authorList>
            <person name="Fritz-Laylin L.K."/>
            <person name="Prochnik S.E."/>
            <person name="Ginger M.L."/>
            <person name="Dacks J.B."/>
            <person name="Carpenter M.L."/>
            <person name="Field M.C."/>
            <person name="Kuo A."/>
            <person name="Paredez A."/>
            <person name="Chapman J."/>
            <person name="Pham J."/>
            <person name="Shu S."/>
            <person name="Neupane R."/>
            <person name="Cipriano M."/>
            <person name="Mancuso J."/>
            <person name="Tu H."/>
            <person name="Salamov A."/>
            <person name="Lindquist E."/>
            <person name="Shapiro H."/>
            <person name="Lucas S."/>
            <person name="Grigoriev I.V."/>
            <person name="Cande W.Z."/>
            <person name="Fulton C."/>
            <person name="Rokhsar D.S."/>
            <person name="Dawson S.C."/>
        </authorList>
    </citation>
    <scope>NUCLEOTIDE SEQUENCE [LARGE SCALE GENOMIC DNA]</scope>
    <source>
        <strain evidence="8 9">NEG-M</strain>
    </source>
</reference>
<dbReference type="InterPro" id="IPR027417">
    <property type="entry name" value="P-loop_NTPase"/>
</dbReference>